<evidence type="ECO:0000259" key="5">
    <source>
        <dbReference type="Pfam" id="PF07524"/>
    </source>
</evidence>
<evidence type="ECO:0000313" key="7">
    <source>
        <dbReference type="Proteomes" id="UP000657918"/>
    </source>
</evidence>
<dbReference type="GO" id="GO:0046982">
    <property type="term" value="F:protein heterodimerization activity"/>
    <property type="evidence" value="ECO:0007669"/>
    <property type="project" value="InterPro"/>
</dbReference>
<sequence length="663" mass="75510">MEKKKKRPKMSVLGDDGLGYDLARKLETLGMWRAWLGDSLYSTFLQFLSSPASWNSFMRTDDSKSKSHIQLQLRARALLFDKASASLFLRSNTVAAVSKLNPNYLQLHGDDVYFTLEDEDQRREGTGVGATTKRYKNEELPETWYNQFMEKRKLKRPYRLSYGDRELDKRSPEQMSSYSRLVARHKRRCQYLGPGNSNLESTSNMRSGSVLDGSHSVNDDFVFFPETMFMLNCVPDSAIPPIIRARDNQKIEFRGAFDSLPQTRNPVMIERLGITVEQGGSLHRGKNGPEGHKKLLSEEQASQMSQKVVACLLKRVGFDGASEIPVEVLSQLLRCHISKLGRILRVLADSYRKQCSAVELLKMFLQTAGLGNLVNLMEIVKEGARNTAEPTHQQVHGIQSQFHSQHQNLLRLPQQVCNTHQYLYTVLQFPSFDLSASLFLLLTTGFQSMMKLQIPRQMHPQMQPMLHSQNLTFQQQQQLERMRRRQPSTPRPGMDVVDKDKPLVQVKVENPPESPLDNNAFNAFHSRQPQMQFRQQQIAAMSNLHAQSSNQLRQLASLQVPQMQTSNMGMVRAPPVKVEGFQELMGGDAALKHDTEENKLTSPSSYIIIFGFCGHPIFPGSALPGKARRFLQANSERKEVHGRQVKERWCPHVDIRINICQVS</sequence>
<keyword evidence="7" id="KW-1185">Reference proteome</keyword>
<proteinExistence type="predicted"/>
<comment type="subcellular location">
    <subcellularLocation>
        <location evidence="1">Nucleus</location>
    </subcellularLocation>
</comment>
<keyword evidence="4" id="KW-0539">Nucleus</keyword>
<keyword evidence="2" id="KW-0805">Transcription regulation</keyword>
<dbReference type="InterPro" id="IPR006565">
    <property type="entry name" value="BTP"/>
</dbReference>
<dbReference type="Gene3D" id="1.10.20.10">
    <property type="entry name" value="Histone, subunit A"/>
    <property type="match status" value="1"/>
</dbReference>
<evidence type="ECO:0000256" key="2">
    <source>
        <dbReference type="ARBA" id="ARBA00023015"/>
    </source>
</evidence>
<dbReference type="PANTHER" id="PTHR37604:SF1">
    <property type="entry name" value="TRANSCRIPTION INITIATION FACTOR TFIID SUBUNIT"/>
    <property type="match status" value="1"/>
</dbReference>
<dbReference type="OrthoDB" id="1906016at2759"/>
<evidence type="ECO:0000256" key="4">
    <source>
        <dbReference type="ARBA" id="ARBA00023242"/>
    </source>
</evidence>
<dbReference type="Pfam" id="PF07524">
    <property type="entry name" value="Bromo_TP"/>
    <property type="match status" value="1"/>
</dbReference>
<comment type="caution">
    <text evidence="6">The sequence shown here is derived from an EMBL/GenBank/DDBJ whole genome shotgun (WGS) entry which is preliminary data.</text>
</comment>
<dbReference type="GO" id="GO:0005634">
    <property type="term" value="C:nucleus"/>
    <property type="evidence" value="ECO:0007669"/>
    <property type="project" value="UniProtKB-SubCell"/>
</dbReference>
<keyword evidence="3" id="KW-0804">Transcription</keyword>
<feature type="domain" description="Bromodomain associated" evidence="5">
    <location>
        <begin position="299"/>
        <end position="367"/>
    </location>
</feature>
<dbReference type="Proteomes" id="UP000657918">
    <property type="component" value="Unassembled WGS sequence"/>
</dbReference>
<dbReference type="EMBL" id="JADGMS010000007">
    <property type="protein sequence ID" value="KAF9678202.1"/>
    <property type="molecule type" value="Genomic_DNA"/>
</dbReference>
<evidence type="ECO:0000256" key="3">
    <source>
        <dbReference type="ARBA" id="ARBA00023163"/>
    </source>
</evidence>
<dbReference type="PANTHER" id="PTHR37604">
    <property type="entry name" value="TRANSCRIPTION INITIATION FACTOR TFIID SUBUNIT"/>
    <property type="match status" value="1"/>
</dbReference>
<gene>
    <name evidence="6" type="ORF">SADUNF_Sadunf07G0010500</name>
</gene>
<dbReference type="InterPro" id="IPR009072">
    <property type="entry name" value="Histone-fold"/>
</dbReference>
<reference evidence="6 7" key="1">
    <citation type="submission" date="2020-10" db="EMBL/GenBank/DDBJ databases">
        <title>Plant Genome Project.</title>
        <authorList>
            <person name="Zhang R.-G."/>
        </authorList>
    </citation>
    <scope>NUCLEOTIDE SEQUENCE [LARGE SCALE GENOMIC DNA]</scope>
    <source>
        <strain evidence="6">FAFU-HL-1</strain>
        <tissue evidence="6">Leaf</tissue>
    </source>
</reference>
<organism evidence="6 7">
    <name type="scientific">Salix dunnii</name>
    <dbReference type="NCBI Taxonomy" id="1413687"/>
    <lineage>
        <taxon>Eukaryota</taxon>
        <taxon>Viridiplantae</taxon>
        <taxon>Streptophyta</taxon>
        <taxon>Embryophyta</taxon>
        <taxon>Tracheophyta</taxon>
        <taxon>Spermatophyta</taxon>
        <taxon>Magnoliopsida</taxon>
        <taxon>eudicotyledons</taxon>
        <taxon>Gunneridae</taxon>
        <taxon>Pentapetalae</taxon>
        <taxon>rosids</taxon>
        <taxon>fabids</taxon>
        <taxon>Malpighiales</taxon>
        <taxon>Salicaceae</taxon>
        <taxon>Saliceae</taxon>
        <taxon>Salix</taxon>
    </lineage>
</organism>
<protein>
    <recommendedName>
        <fullName evidence="5">Bromodomain associated domain-containing protein</fullName>
    </recommendedName>
</protein>
<name>A0A835MTE6_9ROSI</name>
<evidence type="ECO:0000256" key="1">
    <source>
        <dbReference type="ARBA" id="ARBA00004123"/>
    </source>
</evidence>
<dbReference type="AlphaFoldDB" id="A0A835MTE6"/>
<accession>A0A835MTE6</accession>
<evidence type="ECO:0000313" key="6">
    <source>
        <dbReference type="EMBL" id="KAF9678202.1"/>
    </source>
</evidence>